<dbReference type="AlphaFoldDB" id="A0AAV4W8W6"/>
<organism evidence="1 2">
    <name type="scientific">Caerostris extrusa</name>
    <name type="common">Bark spider</name>
    <name type="synonym">Caerostris bankana</name>
    <dbReference type="NCBI Taxonomy" id="172846"/>
    <lineage>
        <taxon>Eukaryota</taxon>
        <taxon>Metazoa</taxon>
        <taxon>Ecdysozoa</taxon>
        <taxon>Arthropoda</taxon>
        <taxon>Chelicerata</taxon>
        <taxon>Arachnida</taxon>
        <taxon>Araneae</taxon>
        <taxon>Araneomorphae</taxon>
        <taxon>Entelegynae</taxon>
        <taxon>Araneoidea</taxon>
        <taxon>Araneidae</taxon>
        <taxon>Caerostris</taxon>
    </lineage>
</organism>
<proteinExistence type="predicted"/>
<gene>
    <name evidence="1" type="ORF">CEXT_215091</name>
</gene>
<keyword evidence="2" id="KW-1185">Reference proteome</keyword>
<sequence length="177" mass="19841">MCSSLFPSSPIAPLQNMFIVSPGGGGHHRRRPGDAAKSRLHPHVPVEVRTASLQRCGSRATSCATRVSILHSPPSPWTGTGRSTIHQLRQREDSEERRWNDWPEDFTEETLCMLTEERGYVIYSASGSFSHTTDHHDGGLHQDLQSCQKDRLRHKAKAAASWAAMRKEISTPHQPFH</sequence>
<dbReference type="EMBL" id="BPLR01015733">
    <property type="protein sequence ID" value="GIY78244.1"/>
    <property type="molecule type" value="Genomic_DNA"/>
</dbReference>
<protein>
    <submittedName>
        <fullName evidence="1">Uncharacterized protein</fullName>
    </submittedName>
</protein>
<comment type="caution">
    <text evidence="1">The sequence shown here is derived from an EMBL/GenBank/DDBJ whole genome shotgun (WGS) entry which is preliminary data.</text>
</comment>
<accession>A0AAV4W8W6</accession>
<reference evidence="1 2" key="1">
    <citation type="submission" date="2021-06" db="EMBL/GenBank/DDBJ databases">
        <title>Caerostris extrusa draft genome.</title>
        <authorList>
            <person name="Kono N."/>
            <person name="Arakawa K."/>
        </authorList>
    </citation>
    <scope>NUCLEOTIDE SEQUENCE [LARGE SCALE GENOMIC DNA]</scope>
</reference>
<evidence type="ECO:0000313" key="1">
    <source>
        <dbReference type="EMBL" id="GIY78244.1"/>
    </source>
</evidence>
<evidence type="ECO:0000313" key="2">
    <source>
        <dbReference type="Proteomes" id="UP001054945"/>
    </source>
</evidence>
<name>A0AAV4W8W6_CAEEX</name>
<dbReference type="Proteomes" id="UP001054945">
    <property type="component" value="Unassembled WGS sequence"/>
</dbReference>